<dbReference type="GO" id="GO:0005739">
    <property type="term" value="C:mitochondrion"/>
    <property type="evidence" value="ECO:0007669"/>
    <property type="project" value="UniProtKB-SubCell"/>
</dbReference>
<evidence type="ECO:0000256" key="7">
    <source>
        <dbReference type="ARBA" id="ARBA00022917"/>
    </source>
</evidence>
<evidence type="ECO:0000256" key="10">
    <source>
        <dbReference type="ARBA" id="ARBA00048359"/>
    </source>
</evidence>
<dbReference type="InterPro" id="IPR002300">
    <property type="entry name" value="aa-tRNA-synth_Ia"/>
</dbReference>
<dbReference type="Proteomes" id="UP001370758">
    <property type="component" value="Unassembled WGS sequence"/>
</dbReference>
<dbReference type="PANTHER" id="PTHR42765:SF1">
    <property type="entry name" value="ISOLEUCINE--TRNA LIGASE, MITOCHONDRIAL"/>
    <property type="match status" value="1"/>
</dbReference>
<dbReference type="InterPro" id="IPR002301">
    <property type="entry name" value="Ile-tRNA-ligase"/>
</dbReference>
<dbReference type="Gene3D" id="1.10.10.830">
    <property type="entry name" value="Ile-tRNA synthetase CP2 domain-like"/>
    <property type="match status" value="1"/>
</dbReference>
<evidence type="ECO:0000256" key="3">
    <source>
        <dbReference type="ARBA" id="ARBA00013165"/>
    </source>
</evidence>
<evidence type="ECO:0000256" key="2">
    <source>
        <dbReference type="ARBA" id="ARBA00005594"/>
    </source>
</evidence>
<evidence type="ECO:0000256" key="5">
    <source>
        <dbReference type="ARBA" id="ARBA00022741"/>
    </source>
</evidence>
<dbReference type="InterPro" id="IPR023585">
    <property type="entry name" value="Ile-tRNA-ligase_type1"/>
</dbReference>
<dbReference type="Pfam" id="PF08264">
    <property type="entry name" value="Anticodon_1"/>
    <property type="match status" value="1"/>
</dbReference>
<dbReference type="GO" id="GO:0000049">
    <property type="term" value="F:tRNA binding"/>
    <property type="evidence" value="ECO:0007669"/>
    <property type="project" value="InterPro"/>
</dbReference>
<dbReference type="GO" id="GO:0002161">
    <property type="term" value="F:aminoacyl-tRNA deacylase activity"/>
    <property type="evidence" value="ECO:0007669"/>
    <property type="project" value="InterPro"/>
</dbReference>
<dbReference type="HAMAP" id="MF_02002">
    <property type="entry name" value="Ile_tRNA_synth_type1"/>
    <property type="match status" value="1"/>
</dbReference>
<organism evidence="15 16">
    <name type="scientific">Arthrobotrys musiformis</name>
    <dbReference type="NCBI Taxonomy" id="47236"/>
    <lineage>
        <taxon>Eukaryota</taxon>
        <taxon>Fungi</taxon>
        <taxon>Dikarya</taxon>
        <taxon>Ascomycota</taxon>
        <taxon>Pezizomycotina</taxon>
        <taxon>Orbiliomycetes</taxon>
        <taxon>Orbiliales</taxon>
        <taxon>Orbiliaceae</taxon>
        <taxon>Arthrobotrys</taxon>
    </lineage>
</organism>
<keyword evidence="4 15" id="KW-0436">Ligase</keyword>
<dbReference type="NCBIfam" id="TIGR00392">
    <property type="entry name" value="ileS"/>
    <property type="match status" value="1"/>
</dbReference>
<dbReference type="SUPFAM" id="SSF50677">
    <property type="entry name" value="ValRS/IleRS/LeuRS editing domain"/>
    <property type="match status" value="1"/>
</dbReference>
<evidence type="ECO:0000256" key="8">
    <source>
        <dbReference type="ARBA" id="ARBA00023146"/>
    </source>
</evidence>
<evidence type="ECO:0000259" key="13">
    <source>
        <dbReference type="Pfam" id="PF00133"/>
    </source>
</evidence>
<dbReference type="GO" id="GO:0004822">
    <property type="term" value="F:isoleucine-tRNA ligase activity"/>
    <property type="evidence" value="ECO:0007669"/>
    <property type="project" value="UniProtKB-EC"/>
</dbReference>
<accession>A0AAV9WQ44</accession>
<dbReference type="Gene3D" id="1.10.730.20">
    <property type="match status" value="1"/>
</dbReference>
<comment type="caution">
    <text evidence="15">The sequence shown here is derived from an EMBL/GenBank/DDBJ whole genome shotgun (WGS) entry which is preliminary data.</text>
</comment>
<protein>
    <recommendedName>
        <fullName evidence="11">Isoleucine--tRNA ligase, mitochondrial</fullName>
        <ecNumber evidence="3">6.1.1.5</ecNumber>
    </recommendedName>
    <alternativeName>
        <fullName evidence="9">Isoleucyl-tRNA synthetase</fullName>
    </alternativeName>
</protein>
<evidence type="ECO:0000256" key="6">
    <source>
        <dbReference type="ARBA" id="ARBA00022840"/>
    </source>
</evidence>
<feature type="domain" description="Aminoacyl-tRNA synthetase class Ia" evidence="13">
    <location>
        <begin position="59"/>
        <end position="729"/>
    </location>
</feature>
<feature type="domain" description="Methionyl/Valyl/Leucyl/Isoleucyl-tRNA synthetase anticodon-binding" evidence="14">
    <location>
        <begin position="775"/>
        <end position="933"/>
    </location>
</feature>
<feature type="region of interest" description="Disordered" evidence="12">
    <location>
        <begin position="675"/>
        <end position="712"/>
    </location>
</feature>
<dbReference type="GO" id="GO:0032543">
    <property type="term" value="P:mitochondrial translation"/>
    <property type="evidence" value="ECO:0007669"/>
    <property type="project" value="TreeGrafter"/>
</dbReference>
<evidence type="ECO:0000256" key="4">
    <source>
        <dbReference type="ARBA" id="ARBA00022598"/>
    </source>
</evidence>
<keyword evidence="16" id="KW-1185">Reference proteome</keyword>
<dbReference type="InterPro" id="IPR009080">
    <property type="entry name" value="tRNAsynth_Ia_anticodon-bd"/>
</dbReference>
<dbReference type="SUPFAM" id="SSF47323">
    <property type="entry name" value="Anticodon-binding domain of a subclass of class I aminoacyl-tRNA synthetases"/>
    <property type="match status" value="1"/>
</dbReference>
<evidence type="ECO:0000259" key="14">
    <source>
        <dbReference type="Pfam" id="PF08264"/>
    </source>
</evidence>
<dbReference type="PRINTS" id="PR00984">
    <property type="entry name" value="TRNASYNTHILE"/>
</dbReference>
<comment type="catalytic activity">
    <reaction evidence="10">
        <text>tRNA(Ile) + L-isoleucine + ATP = L-isoleucyl-tRNA(Ile) + AMP + diphosphate</text>
        <dbReference type="Rhea" id="RHEA:11060"/>
        <dbReference type="Rhea" id="RHEA-COMP:9666"/>
        <dbReference type="Rhea" id="RHEA-COMP:9695"/>
        <dbReference type="ChEBI" id="CHEBI:30616"/>
        <dbReference type="ChEBI" id="CHEBI:33019"/>
        <dbReference type="ChEBI" id="CHEBI:58045"/>
        <dbReference type="ChEBI" id="CHEBI:78442"/>
        <dbReference type="ChEBI" id="CHEBI:78528"/>
        <dbReference type="ChEBI" id="CHEBI:456215"/>
        <dbReference type="EC" id="6.1.1.5"/>
    </reaction>
</comment>
<proteinExistence type="inferred from homology"/>
<reference evidence="15 16" key="1">
    <citation type="submission" date="2023-08" db="EMBL/GenBank/DDBJ databases">
        <authorList>
            <person name="Palmer J.M."/>
        </authorList>
    </citation>
    <scope>NUCLEOTIDE SEQUENCE [LARGE SCALE GENOMIC DNA]</scope>
    <source>
        <strain evidence="15 16">TWF481</strain>
    </source>
</reference>
<keyword evidence="7" id="KW-0648">Protein biosynthesis</keyword>
<dbReference type="InterPro" id="IPR033708">
    <property type="entry name" value="Anticodon_Ile_BEm"/>
</dbReference>
<keyword evidence="6" id="KW-0067">ATP-binding</keyword>
<dbReference type="Pfam" id="PF00133">
    <property type="entry name" value="tRNA-synt_1"/>
    <property type="match status" value="1"/>
</dbReference>
<keyword evidence="5" id="KW-0547">Nucleotide-binding</keyword>
<evidence type="ECO:0000313" key="15">
    <source>
        <dbReference type="EMBL" id="KAK6512399.1"/>
    </source>
</evidence>
<name>A0AAV9WQ44_9PEZI</name>
<dbReference type="PANTHER" id="PTHR42765">
    <property type="entry name" value="SOLEUCYL-TRNA SYNTHETASE"/>
    <property type="match status" value="1"/>
</dbReference>
<dbReference type="Gene3D" id="3.90.740.10">
    <property type="entry name" value="Valyl/Leucyl/Isoleucyl-tRNA synthetase, editing domain"/>
    <property type="match status" value="1"/>
</dbReference>
<dbReference type="EC" id="6.1.1.5" evidence="3"/>
<evidence type="ECO:0000256" key="9">
    <source>
        <dbReference type="ARBA" id="ARBA00032665"/>
    </source>
</evidence>
<sequence length="1034" mass="115830">MMRSLSQITKHGKRSIMTSASVTSRVNLKDTLKLPTTTFPIRSSLTPASAKELLEKCSDDLYKWQWENLPKDKTFVFHDGPPFANGALHTGHAMNKILKDIIVRYNIKLGNRVSYIPGWDCHGLPIEVKALQNIRGATEDFSAMSPAEAVEKSKDLHATEIRGLARKLAADTVEAQKAGFRSWGVIGDWENAYRTMDLDYEVRQLRVFKEMIKKGLIYRHFKPVYWSPSSRTALAEAELEYNETHNSKAATIRFPLTNLGSYLSSLPNVDKNISAAIWTTTPWSIPGNLAILVNPDLKYVVVNSQKHGQLLAGEERVGHLEKLMDEELEVIVKDIPGKALLDVTYNHPLFPANAPPHPVLAADYVTSDTGTGLVHCAPGHGMEDYLTCQKHNIQPFSPIDDAGNYTSDALSTYDLTGLPVLSAGQDKIISLLSDHNVLLGFQPKFLHKYPYDWRTKLPIIQRATPQWFAGVEMIKESAISEIEKIQFTPEAGQHRLHAYVSSRDEWCISRQRTWGVPIPALYEVDSGNALLSEDSVEHIISVIEKKGTDAWWSDPDSEEWVAPQYRDKKYKRGTETMDVWFDSGTSWTLVREKLGEREGHALADIYLEGSDQHRGWFQSSLLTCVASTGKAPYDKVVTHGFVLDEKGKKMSKSLGNIISPQEIIDGSYWARAGQKAKAASKPEKAKKQKPEKKPKAEAESSQSQPAKKEQSPDIDTLRLWVAMTDFTTDGTIGENVLRFAQEALRKYRMTGRFLLGNLGDWDGKQVPYNELLKVDQYALYRLAELSQSSKAEYETLSFSKIFHSTNVFNKVFLSAFYLNVLKDRLYVDDGISRASAQTTLFYILKHYLNILAPIVPLLTEEIWSHSTPAITQNMEQPVRSKWTETPEEWTSDAAKELGRKFQSFDSCVEAVNLAVEDARNAKSLRANLEADIVLVVPEGGESQKFLQEIESELTAILLCSKVHISTSPPPHVAEGEWSYSKQFTLLQEEGTAIAVPAKGQKCPRCWMYTSNSTVEACERCAGVVARLGNCSATA</sequence>
<dbReference type="GO" id="GO:0006428">
    <property type="term" value="P:isoleucyl-tRNA aminoacylation"/>
    <property type="evidence" value="ECO:0007669"/>
    <property type="project" value="InterPro"/>
</dbReference>
<comment type="subcellular location">
    <subcellularLocation>
        <location evidence="1">Mitochondrion</location>
    </subcellularLocation>
</comment>
<dbReference type="GO" id="GO:0005524">
    <property type="term" value="F:ATP binding"/>
    <property type="evidence" value="ECO:0007669"/>
    <property type="project" value="UniProtKB-KW"/>
</dbReference>
<keyword evidence="8" id="KW-0030">Aminoacyl-tRNA synthetase</keyword>
<gene>
    <name evidence="15" type="primary">ISM1</name>
    <name evidence="15" type="ORF">TWF481_001285</name>
</gene>
<dbReference type="InterPro" id="IPR014729">
    <property type="entry name" value="Rossmann-like_a/b/a_fold"/>
</dbReference>
<dbReference type="FunFam" id="3.40.50.620:FF:000111">
    <property type="entry name" value="Mitochondrial isoleucyl-tRNA synthetase"/>
    <property type="match status" value="1"/>
</dbReference>
<dbReference type="CDD" id="cd07960">
    <property type="entry name" value="Anticodon_Ia_Ile_BEm"/>
    <property type="match status" value="1"/>
</dbReference>
<dbReference type="InterPro" id="IPR009008">
    <property type="entry name" value="Val/Leu/Ile-tRNA-synth_edit"/>
</dbReference>
<evidence type="ECO:0000256" key="12">
    <source>
        <dbReference type="SAM" id="MobiDB-lite"/>
    </source>
</evidence>
<dbReference type="EMBL" id="JAVHJL010000001">
    <property type="protein sequence ID" value="KAK6512399.1"/>
    <property type="molecule type" value="Genomic_DNA"/>
</dbReference>
<dbReference type="InterPro" id="IPR050081">
    <property type="entry name" value="Ile-tRNA_ligase"/>
</dbReference>
<evidence type="ECO:0000313" key="16">
    <source>
        <dbReference type="Proteomes" id="UP001370758"/>
    </source>
</evidence>
<evidence type="ECO:0000256" key="11">
    <source>
        <dbReference type="ARBA" id="ARBA00068280"/>
    </source>
</evidence>
<dbReference type="AlphaFoldDB" id="A0AAV9WQ44"/>
<comment type="similarity">
    <text evidence="2">Belongs to the class-I aminoacyl-tRNA synthetase family.</text>
</comment>
<dbReference type="Gene3D" id="3.40.50.620">
    <property type="entry name" value="HUPs"/>
    <property type="match status" value="2"/>
</dbReference>
<evidence type="ECO:0000256" key="1">
    <source>
        <dbReference type="ARBA" id="ARBA00004173"/>
    </source>
</evidence>
<dbReference type="SUPFAM" id="SSF52374">
    <property type="entry name" value="Nucleotidylyl transferase"/>
    <property type="match status" value="1"/>
</dbReference>
<dbReference type="InterPro" id="IPR013155">
    <property type="entry name" value="M/V/L/I-tRNA-synth_anticd-bd"/>
</dbReference>